<name>A0ABR1VW59_9PEZI</name>
<accession>A0ABR1VW59</accession>
<proteinExistence type="predicted"/>
<feature type="region of interest" description="Disordered" evidence="1">
    <location>
        <begin position="20"/>
        <end position="96"/>
    </location>
</feature>
<dbReference type="RefSeq" id="XP_066718563.1">
    <property type="nucleotide sequence ID" value="XM_066856396.1"/>
</dbReference>
<evidence type="ECO:0000313" key="3">
    <source>
        <dbReference type="Proteomes" id="UP001480595"/>
    </source>
</evidence>
<feature type="compositionally biased region" description="Acidic residues" evidence="1">
    <location>
        <begin position="42"/>
        <end position="56"/>
    </location>
</feature>
<comment type="caution">
    <text evidence="2">The sequence shown here is derived from an EMBL/GenBank/DDBJ whole genome shotgun (WGS) entry which is preliminary data.</text>
</comment>
<organism evidence="2 3">
    <name type="scientific">Apiospora phragmitis</name>
    <dbReference type="NCBI Taxonomy" id="2905665"/>
    <lineage>
        <taxon>Eukaryota</taxon>
        <taxon>Fungi</taxon>
        <taxon>Dikarya</taxon>
        <taxon>Ascomycota</taxon>
        <taxon>Pezizomycotina</taxon>
        <taxon>Sordariomycetes</taxon>
        <taxon>Xylariomycetidae</taxon>
        <taxon>Amphisphaeriales</taxon>
        <taxon>Apiosporaceae</taxon>
        <taxon>Apiospora</taxon>
    </lineage>
</organism>
<keyword evidence="3" id="KW-1185">Reference proteome</keyword>
<dbReference type="GeneID" id="92089459"/>
<evidence type="ECO:0000256" key="1">
    <source>
        <dbReference type="SAM" id="MobiDB-lite"/>
    </source>
</evidence>
<sequence>MEWPSLQRLEIDVGLVAPSGRWYYTGDKNGVKPGRPWMDDPYPSDDSADDDDEDESESKPDVDPSSEALSEADVDDWGRDAKANGDEPWHQWRTMPDPVEFDPLAIDLVAAVKRMPRLKTCGFRLSPTFDGTYLDTTLAISLECAEAGALLPYKSIKKDMSCKKGNKHLTARRWSIQIGEDTTWEVPEELRAKCTEWVGPYGKIEMRRIGDYGYNTDDDNLDSSSSI</sequence>
<reference evidence="2 3" key="1">
    <citation type="submission" date="2023-01" db="EMBL/GenBank/DDBJ databases">
        <title>Analysis of 21 Apiospora genomes using comparative genomics revels a genus with tremendous synthesis potential of carbohydrate active enzymes and secondary metabolites.</title>
        <authorList>
            <person name="Sorensen T."/>
        </authorList>
    </citation>
    <scope>NUCLEOTIDE SEQUENCE [LARGE SCALE GENOMIC DNA]</scope>
    <source>
        <strain evidence="2 3">CBS 135458</strain>
    </source>
</reference>
<dbReference type="EMBL" id="JAQQWL010000005">
    <property type="protein sequence ID" value="KAK8074088.1"/>
    <property type="molecule type" value="Genomic_DNA"/>
</dbReference>
<feature type="compositionally biased region" description="Basic and acidic residues" evidence="1">
    <location>
        <begin position="76"/>
        <end position="90"/>
    </location>
</feature>
<protein>
    <submittedName>
        <fullName evidence="2">Uncharacterized protein</fullName>
    </submittedName>
</protein>
<evidence type="ECO:0000313" key="2">
    <source>
        <dbReference type="EMBL" id="KAK8074088.1"/>
    </source>
</evidence>
<gene>
    <name evidence="2" type="ORF">PG994_004987</name>
</gene>
<dbReference type="Proteomes" id="UP001480595">
    <property type="component" value="Unassembled WGS sequence"/>
</dbReference>